<dbReference type="EMBL" id="BAAAWD010000032">
    <property type="protein sequence ID" value="GAA3042518.1"/>
    <property type="molecule type" value="Genomic_DNA"/>
</dbReference>
<feature type="domain" description="HTH asnC-type" evidence="4">
    <location>
        <begin position="6"/>
        <end position="66"/>
    </location>
</feature>
<dbReference type="SUPFAM" id="SSF46785">
    <property type="entry name" value="Winged helix' DNA-binding domain"/>
    <property type="match status" value="2"/>
</dbReference>
<gene>
    <name evidence="5" type="ORF">GCM10017559_84500</name>
</gene>
<dbReference type="PANTHER" id="PTHR30154">
    <property type="entry name" value="LEUCINE-RESPONSIVE REGULATORY PROTEIN"/>
    <property type="match status" value="1"/>
</dbReference>
<dbReference type="PANTHER" id="PTHR30154:SF34">
    <property type="entry name" value="TRANSCRIPTIONAL REGULATOR AZLB"/>
    <property type="match status" value="1"/>
</dbReference>
<organism evidence="5 6">
    <name type="scientific">Streptosporangium longisporum</name>
    <dbReference type="NCBI Taxonomy" id="46187"/>
    <lineage>
        <taxon>Bacteria</taxon>
        <taxon>Bacillati</taxon>
        <taxon>Actinomycetota</taxon>
        <taxon>Actinomycetes</taxon>
        <taxon>Streptosporangiales</taxon>
        <taxon>Streptosporangiaceae</taxon>
        <taxon>Streptosporangium</taxon>
    </lineage>
</organism>
<keyword evidence="2" id="KW-0238">DNA-binding</keyword>
<dbReference type="SUPFAM" id="SSF54909">
    <property type="entry name" value="Dimeric alpha+beta barrel"/>
    <property type="match status" value="1"/>
</dbReference>
<keyword evidence="6" id="KW-1185">Reference proteome</keyword>
<keyword evidence="1" id="KW-0805">Transcription regulation</keyword>
<protein>
    <submittedName>
        <fullName evidence="5">Lrp/AsnC family transcriptional regulator</fullName>
    </submittedName>
</protein>
<dbReference type="InterPro" id="IPR036388">
    <property type="entry name" value="WH-like_DNA-bd_sf"/>
</dbReference>
<evidence type="ECO:0000313" key="5">
    <source>
        <dbReference type="EMBL" id="GAA3042518.1"/>
    </source>
</evidence>
<dbReference type="Pfam" id="PF01037">
    <property type="entry name" value="AsnC_trans_reg"/>
    <property type="match status" value="1"/>
</dbReference>
<evidence type="ECO:0000259" key="4">
    <source>
        <dbReference type="PROSITE" id="PS50956"/>
    </source>
</evidence>
<dbReference type="SMART" id="SM00344">
    <property type="entry name" value="HTH_ASNC"/>
    <property type="match status" value="2"/>
</dbReference>
<evidence type="ECO:0000313" key="6">
    <source>
        <dbReference type="Proteomes" id="UP001499930"/>
    </source>
</evidence>
<evidence type="ECO:0000256" key="3">
    <source>
        <dbReference type="ARBA" id="ARBA00023163"/>
    </source>
</evidence>
<dbReference type="InterPro" id="IPR019888">
    <property type="entry name" value="Tscrpt_reg_AsnC-like"/>
</dbReference>
<sequence length="322" mass="35031">MESVRADALDRQLVHALGLDGRAPFSRIAEVLGVSDQTVARRYRRLRSRGTVRVVGLIDRRMVGGTRWWLRLQCVLGAGTAIATALAKRPDTSWVQLLSGGTEVLCAAHPGSDQERDALMLDKLQRTDRVVAVTAYSMMHMYAGGPTGCGMFEVLTEAQVAALRPPRTPAGGRVELSDQDRLLLTGLSVDGRTSHTDLAAATGWSESTVRRRLDQLRESGALYYDLEVDCPYFGFRTQAWLWMTVSPSHLAAVGEALATHPEVTFAAATTGPTNLAANILCRDDEALYAYLTDRIAGLDGIQRLETAPIIRNIKQSGSLLPA</sequence>
<evidence type="ECO:0000256" key="1">
    <source>
        <dbReference type="ARBA" id="ARBA00023015"/>
    </source>
</evidence>
<evidence type="ECO:0000256" key="2">
    <source>
        <dbReference type="ARBA" id="ARBA00023125"/>
    </source>
</evidence>
<name>A0ABP6LFP0_9ACTN</name>
<dbReference type="InterPro" id="IPR000485">
    <property type="entry name" value="AsnC-type_HTH_dom"/>
</dbReference>
<proteinExistence type="predicted"/>
<dbReference type="Pfam" id="PF13404">
    <property type="entry name" value="HTH_AsnC-type"/>
    <property type="match status" value="2"/>
</dbReference>
<dbReference type="InterPro" id="IPR011008">
    <property type="entry name" value="Dimeric_a/b-barrel"/>
</dbReference>
<dbReference type="Gene3D" id="3.30.70.920">
    <property type="match status" value="1"/>
</dbReference>
<dbReference type="InterPro" id="IPR019887">
    <property type="entry name" value="Tscrpt_reg_AsnC/Lrp_C"/>
</dbReference>
<dbReference type="Gene3D" id="1.10.10.10">
    <property type="entry name" value="Winged helix-like DNA-binding domain superfamily/Winged helix DNA-binding domain"/>
    <property type="match status" value="2"/>
</dbReference>
<accession>A0ABP6LFP0</accession>
<dbReference type="PRINTS" id="PR00033">
    <property type="entry name" value="HTHASNC"/>
</dbReference>
<dbReference type="Proteomes" id="UP001499930">
    <property type="component" value="Unassembled WGS sequence"/>
</dbReference>
<comment type="caution">
    <text evidence="5">The sequence shown here is derived from an EMBL/GenBank/DDBJ whole genome shotgun (WGS) entry which is preliminary data.</text>
</comment>
<keyword evidence="3" id="KW-0804">Transcription</keyword>
<reference evidence="6" key="1">
    <citation type="journal article" date="2019" name="Int. J. Syst. Evol. Microbiol.">
        <title>The Global Catalogue of Microorganisms (GCM) 10K type strain sequencing project: providing services to taxonomists for standard genome sequencing and annotation.</title>
        <authorList>
            <consortium name="The Broad Institute Genomics Platform"/>
            <consortium name="The Broad Institute Genome Sequencing Center for Infectious Disease"/>
            <person name="Wu L."/>
            <person name="Ma J."/>
        </authorList>
    </citation>
    <scope>NUCLEOTIDE SEQUENCE [LARGE SCALE GENOMIC DNA]</scope>
    <source>
        <strain evidence="6">JCM 3106</strain>
    </source>
</reference>
<dbReference type="InterPro" id="IPR036390">
    <property type="entry name" value="WH_DNA-bd_sf"/>
</dbReference>
<dbReference type="PROSITE" id="PS50956">
    <property type="entry name" value="HTH_ASNC_2"/>
    <property type="match status" value="1"/>
</dbReference>
<dbReference type="RefSeq" id="WP_344908442.1">
    <property type="nucleotide sequence ID" value="NZ_BAAAWD010000032.1"/>
</dbReference>